<dbReference type="Proteomes" id="UP000613011">
    <property type="component" value="Unassembled WGS sequence"/>
</dbReference>
<reference evidence="3" key="1">
    <citation type="submission" date="2021-01" db="EMBL/GenBank/DDBJ databases">
        <title>Ramlibacter sp. strain AW1 16S ribosomal RNA gene Genome sequencing and assembly.</title>
        <authorList>
            <person name="Kang M."/>
        </authorList>
    </citation>
    <scope>NUCLEOTIDE SEQUENCE</scope>
    <source>
        <strain evidence="3">AW1</strain>
    </source>
</reference>
<proteinExistence type="predicted"/>
<evidence type="ECO:0000256" key="2">
    <source>
        <dbReference type="SAM" id="SignalP"/>
    </source>
</evidence>
<comment type="caution">
    <text evidence="3">The sequence shown here is derived from an EMBL/GenBank/DDBJ whole genome shotgun (WGS) entry which is preliminary data.</text>
</comment>
<dbReference type="EMBL" id="JAEQNA010000002">
    <property type="protein sequence ID" value="MBL0420662.1"/>
    <property type="molecule type" value="Genomic_DNA"/>
</dbReference>
<evidence type="ECO:0000313" key="3">
    <source>
        <dbReference type="EMBL" id="MBL0420662.1"/>
    </source>
</evidence>
<feature type="region of interest" description="Disordered" evidence="1">
    <location>
        <begin position="30"/>
        <end position="56"/>
    </location>
</feature>
<evidence type="ECO:0008006" key="5">
    <source>
        <dbReference type="Google" id="ProtNLM"/>
    </source>
</evidence>
<dbReference type="AlphaFoldDB" id="A0A936ZIW3"/>
<organism evidence="3 4">
    <name type="scientific">Ramlibacter aurantiacus</name>
    <dbReference type="NCBI Taxonomy" id="2801330"/>
    <lineage>
        <taxon>Bacteria</taxon>
        <taxon>Pseudomonadati</taxon>
        <taxon>Pseudomonadota</taxon>
        <taxon>Betaproteobacteria</taxon>
        <taxon>Burkholderiales</taxon>
        <taxon>Comamonadaceae</taxon>
        <taxon>Ramlibacter</taxon>
    </lineage>
</organism>
<feature type="compositionally biased region" description="Gly residues" evidence="1">
    <location>
        <begin position="33"/>
        <end position="47"/>
    </location>
</feature>
<protein>
    <recommendedName>
        <fullName evidence="5">Periplasmic heavy metal sensor</fullName>
    </recommendedName>
</protein>
<feature type="chain" id="PRO_5037281757" description="Periplasmic heavy metal sensor" evidence="2">
    <location>
        <begin position="23"/>
        <end position="238"/>
    </location>
</feature>
<feature type="signal peptide" evidence="2">
    <location>
        <begin position="1"/>
        <end position="22"/>
    </location>
</feature>
<evidence type="ECO:0000313" key="4">
    <source>
        <dbReference type="Proteomes" id="UP000613011"/>
    </source>
</evidence>
<dbReference type="RefSeq" id="WP_201683724.1">
    <property type="nucleotide sequence ID" value="NZ_JAEQNA010000002.1"/>
</dbReference>
<sequence>MNRFLSISVALAATALVGATVAATYEPTAQGPGQHGAGGGHMGGGHMGGEHSAAHAAMLTSRDEGSAADLDGVHQLLANHDKIRRTVTRLPDGIRTVTESDDPAVAAQIKAHVASMSQRLKDGREFNIFSKTLPVLFQKRDQIASNVEMTEKGAVVTRTSRSPDVVAALQAHAGEVTELVNEGMVAMRRGMMSRMAMGQSDGAPHTGGMEMAMGMAMGMGMGMGMGRGMGMGGMHGHR</sequence>
<keyword evidence="2" id="KW-0732">Signal</keyword>
<name>A0A936ZIW3_9BURK</name>
<gene>
    <name evidence="3" type="ORF">JI739_09930</name>
</gene>
<evidence type="ECO:0000256" key="1">
    <source>
        <dbReference type="SAM" id="MobiDB-lite"/>
    </source>
</evidence>
<accession>A0A936ZIW3</accession>
<keyword evidence="4" id="KW-1185">Reference proteome</keyword>